<dbReference type="AlphaFoldDB" id="A0A1N7AKQ2"/>
<dbReference type="SMART" id="SM00421">
    <property type="entry name" value="HTH_LUXR"/>
    <property type="match status" value="1"/>
</dbReference>
<dbReference type="GO" id="GO:0006355">
    <property type="term" value="P:regulation of DNA-templated transcription"/>
    <property type="evidence" value="ECO:0007669"/>
    <property type="project" value="InterPro"/>
</dbReference>
<accession>A0A1N7AKQ2</accession>
<evidence type="ECO:0000313" key="5">
    <source>
        <dbReference type="EMBL" id="SUI65559.1"/>
    </source>
</evidence>
<dbReference type="GO" id="GO:0003677">
    <property type="term" value="F:DNA binding"/>
    <property type="evidence" value="ECO:0007669"/>
    <property type="project" value="UniProtKB-KW"/>
</dbReference>
<dbReference type="InterPro" id="IPR000792">
    <property type="entry name" value="Tscrpt_reg_LuxR_C"/>
</dbReference>
<proteinExistence type="predicted"/>
<keyword evidence="2" id="KW-0238">DNA-binding</keyword>
<dbReference type="Pfam" id="PF00196">
    <property type="entry name" value="GerE"/>
    <property type="match status" value="1"/>
</dbReference>
<sequence>MFKILHWIVVSRSQVLIELLAGRWPQEFLVKLTQVNPDTICEHVKDNHASMVVIDLATVELQKAYQFQRLLAREHPSVRVVYLHFPKQVDARFLMQATTTAGVFSLETGLAEISLGLSNILRGHRVFPIQLINGVNDDFGLFEDTEPLTIREREVLQALLTGSTNLDIANQLFVSESTIKTHLYRVFRKIGVSSRGQAIAWAQTHLHDVLV</sequence>
<dbReference type="STRING" id="365591.SAMN05421840_11938"/>
<evidence type="ECO:0000256" key="2">
    <source>
        <dbReference type="ARBA" id="ARBA00023125"/>
    </source>
</evidence>
<organism evidence="5 6">
    <name type="scientific">Shewanella morhuae</name>
    <dbReference type="NCBI Taxonomy" id="365591"/>
    <lineage>
        <taxon>Bacteria</taxon>
        <taxon>Pseudomonadati</taxon>
        <taxon>Pseudomonadota</taxon>
        <taxon>Gammaproteobacteria</taxon>
        <taxon>Alteromonadales</taxon>
        <taxon>Shewanellaceae</taxon>
        <taxon>Shewanella</taxon>
    </lineage>
</organism>
<protein>
    <submittedName>
        <fullName evidence="5">CsgBAC operon transcriptional regulatory protein</fullName>
    </submittedName>
</protein>
<dbReference type="SUPFAM" id="SSF46894">
    <property type="entry name" value="C-terminal effector domain of the bipartite response regulators"/>
    <property type="match status" value="1"/>
</dbReference>
<dbReference type="OrthoDB" id="561214at2"/>
<dbReference type="Gene3D" id="3.40.50.2300">
    <property type="match status" value="1"/>
</dbReference>
<dbReference type="Proteomes" id="UP000255061">
    <property type="component" value="Unassembled WGS sequence"/>
</dbReference>
<dbReference type="PRINTS" id="PR00038">
    <property type="entry name" value="HTHLUXR"/>
</dbReference>
<dbReference type="CDD" id="cd06170">
    <property type="entry name" value="LuxR_C_like"/>
    <property type="match status" value="1"/>
</dbReference>
<gene>
    <name evidence="5" type="primary">csgD_2</name>
    <name evidence="5" type="ORF">NCTC10736_00847</name>
</gene>
<evidence type="ECO:0000256" key="1">
    <source>
        <dbReference type="ARBA" id="ARBA00023015"/>
    </source>
</evidence>
<evidence type="ECO:0000256" key="3">
    <source>
        <dbReference type="ARBA" id="ARBA00023163"/>
    </source>
</evidence>
<keyword evidence="3" id="KW-0804">Transcription</keyword>
<dbReference type="EMBL" id="UGYV01000001">
    <property type="protein sequence ID" value="SUI65559.1"/>
    <property type="molecule type" value="Genomic_DNA"/>
</dbReference>
<dbReference type="PANTHER" id="PTHR44688:SF16">
    <property type="entry name" value="DNA-BINDING TRANSCRIPTIONAL ACTIVATOR DEVR_DOSR"/>
    <property type="match status" value="1"/>
</dbReference>
<accession>A0A379ZNM2</accession>
<evidence type="ECO:0000313" key="6">
    <source>
        <dbReference type="Proteomes" id="UP000255061"/>
    </source>
</evidence>
<dbReference type="RefSeq" id="WP_076501845.1">
    <property type="nucleotide sequence ID" value="NZ_BPFE01000072.1"/>
</dbReference>
<feature type="domain" description="HTH luxR-type" evidence="4">
    <location>
        <begin position="141"/>
        <end position="206"/>
    </location>
</feature>
<dbReference type="InterPro" id="IPR016032">
    <property type="entry name" value="Sig_transdc_resp-reg_C-effctor"/>
</dbReference>
<dbReference type="FunFam" id="1.10.10.10:FF:000153">
    <property type="entry name" value="LuxR family transcriptional regulator"/>
    <property type="match status" value="1"/>
</dbReference>
<name>A0A1N7AKQ2_9GAMM</name>
<dbReference type="Gene3D" id="1.10.10.10">
    <property type="entry name" value="Winged helix-like DNA-binding domain superfamily/Winged helix DNA-binding domain"/>
    <property type="match status" value="1"/>
</dbReference>
<dbReference type="InterPro" id="IPR036388">
    <property type="entry name" value="WH-like_DNA-bd_sf"/>
</dbReference>
<evidence type="ECO:0000259" key="4">
    <source>
        <dbReference type="PROSITE" id="PS50043"/>
    </source>
</evidence>
<dbReference type="PROSITE" id="PS00622">
    <property type="entry name" value="HTH_LUXR_1"/>
    <property type="match status" value="1"/>
</dbReference>
<dbReference type="PROSITE" id="PS50043">
    <property type="entry name" value="HTH_LUXR_2"/>
    <property type="match status" value="1"/>
</dbReference>
<reference evidence="5 6" key="1">
    <citation type="submission" date="2018-06" db="EMBL/GenBank/DDBJ databases">
        <authorList>
            <consortium name="Pathogen Informatics"/>
            <person name="Doyle S."/>
        </authorList>
    </citation>
    <scope>NUCLEOTIDE SEQUENCE [LARGE SCALE GENOMIC DNA]</scope>
    <source>
        <strain evidence="5 6">NCTC10736</strain>
    </source>
</reference>
<keyword evidence="1" id="KW-0805">Transcription regulation</keyword>
<dbReference type="PANTHER" id="PTHR44688">
    <property type="entry name" value="DNA-BINDING TRANSCRIPTIONAL ACTIVATOR DEVR_DOSR"/>
    <property type="match status" value="1"/>
</dbReference>